<dbReference type="AlphaFoldDB" id="A0A6A2ZKB4"/>
<feature type="region of interest" description="Disordered" evidence="4">
    <location>
        <begin position="1"/>
        <end position="30"/>
    </location>
</feature>
<feature type="compositionally biased region" description="Polar residues" evidence="4">
    <location>
        <begin position="144"/>
        <end position="155"/>
    </location>
</feature>
<gene>
    <name evidence="5" type="ORF">F3Y22_tig00110890pilonHSYRG01128</name>
</gene>
<dbReference type="PANTHER" id="PTHR33388:SF18">
    <property type="entry name" value="PROTEIN SPEAR1"/>
    <property type="match status" value="1"/>
</dbReference>
<proteinExistence type="predicted"/>
<organism evidence="5 6">
    <name type="scientific">Hibiscus syriacus</name>
    <name type="common">Rose of Sharon</name>
    <dbReference type="NCBI Taxonomy" id="106335"/>
    <lineage>
        <taxon>Eukaryota</taxon>
        <taxon>Viridiplantae</taxon>
        <taxon>Streptophyta</taxon>
        <taxon>Embryophyta</taxon>
        <taxon>Tracheophyta</taxon>
        <taxon>Spermatophyta</taxon>
        <taxon>Magnoliopsida</taxon>
        <taxon>eudicotyledons</taxon>
        <taxon>Gunneridae</taxon>
        <taxon>Pentapetalae</taxon>
        <taxon>rosids</taxon>
        <taxon>malvids</taxon>
        <taxon>Malvales</taxon>
        <taxon>Malvaceae</taxon>
        <taxon>Malvoideae</taxon>
        <taxon>Hibiscus</taxon>
    </lineage>
</organism>
<dbReference type="Proteomes" id="UP000436088">
    <property type="component" value="Unassembled WGS sequence"/>
</dbReference>
<evidence type="ECO:0000256" key="4">
    <source>
        <dbReference type="SAM" id="MobiDB-lite"/>
    </source>
</evidence>
<evidence type="ECO:0000313" key="6">
    <source>
        <dbReference type="Proteomes" id="UP000436088"/>
    </source>
</evidence>
<keyword evidence="3" id="KW-0804">Transcription</keyword>
<dbReference type="PANTHER" id="PTHR33388">
    <property type="entry name" value="OS01G0212500 PROTEIN"/>
    <property type="match status" value="1"/>
</dbReference>
<keyword evidence="2" id="KW-0805">Transcription regulation</keyword>
<evidence type="ECO:0000256" key="1">
    <source>
        <dbReference type="ARBA" id="ARBA00022491"/>
    </source>
</evidence>
<feature type="region of interest" description="Disordered" evidence="4">
    <location>
        <begin position="141"/>
        <end position="163"/>
    </location>
</feature>
<evidence type="ECO:0000256" key="3">
    <source>
        <dbReference type="ARBA" id="ARBA00023163"/>
    </source>
</evidence>
<sequence length="171" mass="19150">MRNDRGGSLSSSKGKKKSNSEKPRPPRRGLGVDQLERILHGNMASPCITYPGYFNHEDMRVQNACSSFSYSSTSLASYGFLPSKMMGHCEYYQSTIIYADSLPTTTTSWNTRNGILDGQYFAQPNKTRQLLNLIDSKPTKIKQRSNSVEPSSRNSESGDARELDLELRLSL</sequence>
<accession>A0A6A2ZKB4</accession>
<keyword evidence="6" id="KW-1185">Reference proteome</keyword>
<evidence type="ECO:0000313" key="5">
    <source>
        <dbReference type="EMBL" id="KAE8691375.1"/>
    </source>
</evidence>
<feature type="compositionally biased region" description="Low complexity" evidence="4">
    <location>
        <begin position="1"/>
        <end position="12"/>
    </location>
</feature>
<dbReference type="GO" id="GO:0003746">
    <property type="term" value="F:translation elongation factor activity"/>
    <property type="evidence" value="ECO:0007669"/>
    <property type="project" value="UniProtKB-KW"/>
</dbReference>
<dbReference type="EMBL" id="VEPZ02001149">
    <property type="protein sequence ID" value="KAE8691375.1"/>
    <property type="molecule type" value="Genomic_DNA"/>
</dbReference>
<reference evidence="5" key="1">
    <citation type="submission" date="2019-09" db="EMBL/GenBank/DDBJ databases">
        <title>Draft genome information of white flower Hibiscus syriacus.</title>
        <authorList>
            <person name="Kim Y.-M."/>
        </authorList>
    </citation>
    <scope>NUCLEOTIDE SEQUENCE [LARGE SCALE GENOMIC DNA]</scope>
    <source>
        <strain evidence="5">YM2019G1</strain>
    </source>
</reference>
<evidence type="ECO:0000256" key="2">
    <source>
        <dbReference type="ARBA" id="ARBA00023015"/>
    </source>
</evidence>
<name>A0A6A2ZKB4_HIBSY</name>
<protein>
    <submittedName>
        <fullName evidence="5">Elongation factor Ts isoform 1</fullName>
    </submittedName>
</protein>
<keyword evidence="5" id="KW-0251">Elongation factor</keyword>
<keyword evidence="5" id="KW-0648">Protein biosynthesis</keyword>
<dbReference type="InterPro" id="IPR040356">
    <property type="entry name" value="SPEAR"/>
</dbReference>
<dbReference type="GO" id="GO:0003700">
    <property type="term" value="F:DNA-binding transcription factor activity"/>
    <property type="evidence" value="ECO:0007669"/>
    <property type="project" value="InterPro"/>
</dbReference>
<keyword evidence="1" id="KW-0678">Repressor</keyword>
<comment type="caution">
    <text evidence="5">The sequence shown here is derived from an EMBL/GenBank/DDBJ whole genome shotgun (WGS) entry which is preliminary data.</text>
</comment>